<dbReference type="SUPFAM" id="SSF53474">
    <property type="entry name" value="alpha/beta-Hydrolases"/>
    <property type="match status" value="1"/>
</dbReference>
<reference evidence="4 5" key="2">
    <citation type="submission" date="2016-08" db="EMBL/GenBank/DDBJ databases">
        <title>Pervasive Adenine N6-methylation of Active Genes in Fungi.</title>
        <authorList>
            <consortium name="DOE Joint Genome Institute"/>
            <person name="Mondo S.J."/>
            <person name="Dannebaum R.O."/>
            <person name="Kuo R.C."/>
            <person name="Labutti K."/>
            <person name="Haridas S."/>
            <person name="Kuo A."/>
            <person name="Salamov A."/>
            <person name="Ahrendt S.R."/>
            <person name="Lipzen A."/>
            <person name="Sullivan W."/>
            <person name="Andreopoulos W.B."/>
            <person name="Clum A."/>
            <person name="Lindquist E."/>
            <person name="Daum C."/>
            <person name="Ramamoorthy G.K."/>
            <person name="Gryganskyi A."/>
            <person name="Culley D."/>
            <person name="Magnuson J.K."/>
            <person name="James T.Y."/>
            <person name="O'Malley M.A."/>
            <person name="Stajich J.E."/>
            <person name="Spatafora J.W."/>
            <person name="Visel A."/>
            <person name="Grigoriev I.V."/>
        </authorList>
    </citation>
    <scope>NUCLEOTIDE SEQUENCE [LARGE SCALE GENOMIC DNA]</scope>
    <source>
        <strain evidence="5">finn</strain>
    </source>
</reference>
<feature type="chain" id="PRO_5012056163" evidence="2">
    <location>
        <begin position="22"/>
        <end position="311"/>
    </location>
</feature>
<dbReference type="AlphaFoldDB" id="A0A1Y1V8T6"/>
<evidence type="ECO:0000256" key="1">
    <source>
        <dbReference type="ARBA" id="ARBA00022801"/>
    </source>
</evidence>
<reference evidence="4 5" key="1">
    <citation type="submission" date="2016-08" db="EMBL/GenBank/DDBJ databases">
        <title>Genomes of anaerobic fungi encode conserved fungal cellulosomes for biomass hydrolysis.</title>
        <authorList>
            <consortium name="DOE Joint Genome Institute"/>
            <person name="Haitjema C.H."/>
            <person name="Gilmore S.P."/>
            <person name="Henske J.K."/>
            <person name="Solomon K.V."/>
            <person name="De Groot R."/>
            <person name="Kuo A."/>
            <person name="Mondo S.J."/>
            <person name="Salamov A.A."/>
            <person name="Labutti K."/>
            <person name="Zhao Z."/>
            <person name="Chiniquy J."/>
            <person name="Barry K."/>
            <person name="Brewer H.M."/>
            <person name="Purvine S.O."/>
            <person name="Wright A.T."/>
            <person name="Boxma B."/>
            <person name="Van Alen T."/>
            <person name="Hackstein J.H."/>
            <person name="Baker S.E."/>
            <person name="Grigoriev I.V."/>
            <person name="O'Malley M.A."/>
        </authorList>
    </citation>
    <scope>NUCLEOTIDE SEQUENCE [LARGE SCALE GENOMIC DNA]</scope>
    <source>
        <strain evidence="5">finn</strain>
    </source>
</reference>
<accession>A0A1Y1V8T6</accession>
<dbReference type="Proteomes" id="UP000193719">
    <property type="component" value="Unassembled WGS sequence"/>
</dbReference>
<gene>
    <name evidence="4" type="ORF">BCR36DRAFT_329154</name>
</gene>
<dbReference type="InterPro" id="IPR029058">
    <property type="entry name" value="AB_hydrolase_fold"/>
</dbReference>
<evidence type="ECO:0000313" key="5">
    <source>
        <dbReference type="Proteomes" id="UP000193719"/>
    </source>
</evidence>
<comment type="caution">
    <text evidence="4">The sequence shown here is derived from an EMBL/GenBank/DDBJ whole genome shotgun (WGS) entry which is preliminary data.</text>
</comment>
<dbReference type="STRING" id="1754191.A0A1Y1V8T6"/>
<dbReference type="InterPro" id="IPR049492">
    <property type="entry name" value="BD-FAE-like_dom"/>
</dbReference>
<sequence length="311" mass="35028">MKSSLLIKLFSFIAVVASIYASPISKKHHKENKITLAVDSNVNYYKDVDLDVYYQKSSLKKLEKKPVVIYIYGGAWCSGNKEKNAYMGEFLNENGYVSVVPNYHVFPNATNIETMVDEVYHAIQWTNKNIHKYGGDKKRMTIVGHSAGSHLIALTLVKSSLGMKNLGKPLKKLPTFKDVLLLNGPYVVGNIEESIEIYSKYGMIEYAEAFKGLFLNKTGYNPQDILAERKKKSIKSLGTEHITFLECTEDMTVPLGSADPMIEQVKRTVKNISIKHVVTEGEHSAVNHGIRDGDEEAKKIFINLVKKYNKL</sequence>
<feature type="domain" description="BD-FAE-like" evidence="3">
    <location>
        <begin position="50"/>
        <end position="159"/>
    </location>
</feature>
<dbReference type="PANTHER" id="PTHR48081:SF33">
    <property type="entry name" value="KYNURENINE FORMAMIDASE"/>
    <property type="match status" value="1"/>
</dbReference>
<keyword evidence="1 4" id="KW-0378">Hydrolase</keyword>
<evidence type="ECO:0000256" key="2">
    <source>
        <dbReference type="SAM" id="SignalP"/>
    </source>
</evidence>
<feature type="signal peptide" evidence="2">
    <location>
        <begin position="1"/>
        <end position="21"/>
    </location>
</feature>
<organism evidence="4 5">
    <name type="scientific">Piromyces finnis</name>
    <dbReference type="NCBI Taxonomy" id="1754191"/>
    <lineage>
        <taxon>Eukaryota</taxon>
        <taxon>Fungi</taxon>
        <taxon>Fungi incertae sedis</taxon>
        <taxon>Chytridiomycota</taxon>
        <taxon>Chytridiomycota incertae sedis</taxon>
        <taxon>Neocallimastigomycetes</taxon>
        <taxon>Neocallimastigales</taxon>
        <taxon>Neocallimastigaceae</taxon>
        <taxon>Piromyces</taxon>
    </lineage>
</organism>
<proteinExistence type="predicted"/>
<dbReference type="GO" id="GO:0016787">
    <property type="term" value="F:hydrolase activity"/>
    <property type="evidence" value="ECO:0007669"/>
    <property type="project" value="UniProtKB-KW"/>
</dbReference>
<dbReference type="EMBL" id="MCFH01000026">
    <property type="protein sequence ID" value="ORX48679.1"/>
    <property type="molecule type" value="Genomic_DNA"/>
</dbReference>
<name>A0A1Y1V8T6_9FUNG</name>
<dbReference type="PANTHER" id="PTHR48081">
    <property type="entry name" value="AB HYDROLASE SUPERFAMILY PROTEIN C4A8.06C"/>
    <property type="match status" value="1"/>
</dbReference>
<dbReference type="InterPro" id="IPR050300">
    <property type="entry name" value="GDXG_lipolytic_enzyme"/>
</dbReference>
<dbReference type="Pfam" id="PF20434">
    <property type="entry name" value="BD-FAE"/>
    <property type="match status" value="1"/>
</dbReference>
<protein>
    <submittedName>
        <fullName evidence="4">Alpha/beta-hydrolase</fullName>
    </submittedName>
</protein>
<evidence type="ECO:0000259" key="3">
    <source>
        <dbReference type="Pfam" id="PF20434"/>
    </source>
</evidence>
<evidence type="ECO:0000313" key="4">
    <source>
        <dbReference type="EMBL" id="ORX48679.1"/>
    </source>
</evidence>
<keyword evidence="5" id="KW-1185">Reference proteome</keyword>
<dbReference type="Gene3D" id="3.40.50.1820">
    <property type="entry name" value="alpha/beta hydrolase"/>
    <property type="match status" value="1"/>
</dbReference>
<dbReference type="OrthoDB" id="6495301at2759"/>
<keyword evidence="2" id="KW-0732">Signal</keyword>